<protein>
    <submittedName>
        <fullName evidence="7">Uncharacterized protein</fullName>
    </submittedName>
</protein>
<evidence type="ECO:0000313" key="7">
    <source>
        <dbReference type="EMBL" id="ODN85245.1"/>
    </source>
</evidence>
<feature type="non-terminal residue" evidence="7">
    <location>
        <position position="1"/>
    </location>
</feature>
<dbReference type="GO" id="GO:0016020">
    <property type="term" value="C:membrane"/>
    <property type="evidence" value="ECO:0007669"/>
    <property type="project" value="UniProtKB-SubCell"/>
</dbReference>
<comment type="caution">
    <text evidence="7">The sequence shown here is derived from an EMBL/GenBank/DDBJ whole genome shotgun (WGS) entry which is preliminary data.</text>
</comment>
<proteinExistence type="predicted"/>
<gene>
    <name evidence="7" type="ORF">L198_07568</name>
</gene>
<name>A0A1E3IA13_9TREE</name>
<keyword evidence="2 6" id="KW-0812">Transmembrane</keyword>
<evidence type="ECO:0000256" key="2">
    <source>
        <dbReference type="ARBA" id="ARBA00022692"/>
    </source>
</evidence>
<dbReference type="RefSeq" id="XP_019028417.1">
    <property type="nucleotide sequence ID" value="XM_019179560.1"/>
</dbReference>
<evidence type="ECO:0000313" key="8">
    <source>
        <dbReference type="Proteomes" id="UP000094819"/>
    </source>
</evidence>
<dbReference type="Gene3D" id="1.20.1250.20">
    <property type="entry name" value="MFS general substrate transporter like domains"/>
    <property type="match status" value="1"/>
</dbReference>
<dbReference type="Proteomes" id="UP000094819">
    <property type="component" value="Unassembled WGS sequence"/>
</dbReference>
<accession>A0A1E3IA13</accession>
<evidence type="ECO:0000256" key="4">
    <source>
        <dbReference type="ARBA" id="ARBA00023136"/>
    </source>
</evidence>
<sequence length="194" mass="21093">NPTRRPALPTPPPTHNHLEEASQAEEPDPASFPQRDLPPSPTDKPHGSIFDLHFLRWSIFVDGVLTALTAFSTNSWHLYLAAGVLPFASATGSACKGVVMDLLVDTDQRADALSAIALVEKLGMYIPFFRLHSNEDIANVNSAQVSTISVFGFVFAALSERGQPALVFFINGCTAMVAFMFTLFVRMSPTGKRT</sequence>
<dbReference type="OrthoDB" id="5204190at2759"/>
<dbReference type="EMBL" id="AWGH01000037">
    <property type="protein sequence ID" value="ODN85245.1"/>
    <property type="molecule type" value="Genomic_DNA"/>
</dbReference>
<dbReference type="AlphaFoldDB" id="A0A1E3IA13"/>
<feature type="transmembrane region" description="Helical" evidence="6">
    <location>
        <begin position="165"/>
        <end position="185"/>
    </location>
</feature>
<keyword evidence="8" id="KW-1185">Reference proteome</keyword>
<keyword evidence="3 6" id="KW-1133">Transmembrane helix</keyword>
<reference evidence="7 8" key="1">
    <citation type="submission" date="2016-06" db="EMBL/GenBank/DDBJ databases">
        <title>Evolution of pathogenesis and genome organization in the Tremellales.</title>
        <authorList>
            <person name="Cuomo C."/>
            <person name="Litvintseva A."/>
            <person name="Heitman J."/>
            <person name="Chen Y."/>
            <person name="Sun S."/>
            <person name="Springer D."/>
            <person name="Dromer F."/>
            <person name="Young S."/>
            <person name="Zeng Q."/>
            <person name="Chapman S."/>
            <person name="Gujja S."/>
            <person name="Saif S."/>
            <person name="Birren B."/>
        </authorList>
    </citation>
    <scope>NUCLEOTIDE SEQUENCE [LARGE SCALE GENOMIC DNA]</scope>
    <source>
        <strain evidence="7 8">CBS 7118</strain>
    </source>
</reference>
<dbReference type="PANTHER" id="PTHR23507:SF13">
    <property type="entry name" value="MFS GENERAL SUBSTRATE TRANSPORTER"/>
    <property type="match status" value="1"/>
</dbReference>
<organism evidence="7 8">
    <name type="scientific">Cryptococcus wingfieldii CBS 7118</name>
    <dbReference type="NCBI Taxonomy" id="1295528"/>
    <lineage>
        <taxon>Eukaryota</taxon>
        <taxon>Fungi</taxon>
        <taxon>Dikarya</taxon>
        <taxon>Basidiomycota</taxon>
        <taxon>Agaricomycotina</taxon>
        <taxon>Tremellomycetes</taxon>
        <taxon>Tremellales</taxon>
        <taxon>Cryptococcaceae</taxon>
        <taxon>Cryptococcus</taxon>
    </lineage>
</organism>
<evidence type="ECO:0000256" key="1">
    <source>
        <dbReference type="ARBA" id="ARBA00004141"/>
    </source>
</evidence>
<comment type="subcellular location">
    <subcellularLocation>
        <location evidence="1">Membrane</location>
        <topology evidence="1">Multi-pass membrane protein</topology>
    </subcellularLocation>
</comment>
<dbReference type="GO" id="GO:0022857">
    <property type="term" value="F:transmembrane transporter activity"/>
    <property type="evidence" value="ECO:0007669"/>
    <property type="project" value="TreeGrafter"/>
</dbReference>
<evidence type="ECO:0000256" key="6">
    <source>
        <dbReference type="SAM" id="Phobius"/>
    </source>
</evidence>
<evidence type="ECO:0000256" key="3">
    <source>
        <dbReference type="ARBA" id="ARBA00022989"/>
    </source>
</evidence>
<evidence type="ECO:0000256" key="5">
    <source>
        <dbReference type="SAM" id="MobiDB-lite"/>
    </source>
</evidence>
<dbReference type="InterPro" id="IPR036259">
    <property type="entry name" value="MFS_trans_sf"/>
</dbReference>
<dbReference type="GeneID" id="30196779"/>
<dbReference type="PANTHER" id="PTHR23507">
    <property type="entry name" value="ZGC:174356"/>
    <property type="match status" value="1"/>
</dbReference>
<keyword evidence="4 6" id="KW-0472">Membrane</keyword>
<feature type="region of interest" description="Disordered" evidence="5">
    <location>
        <begin position="1"/>
        <end position="43"/>
    </location>
</feature>